<feature type="region of interest" description="Disordered" evidence="2">
    <location>
        <begin position="300"/>
        <end position="342"/>
    </location>
</feature>
<name>A0A9W6D1Z5_9MICO</name>
<dbReference type="SMART" id="SM00507">
    <property type="entry name" value="HNHc"/>
    <property type="match status" value="1"/>
</dbReference>
<proteinExistence type="predicted"/>
<feature type="domain" description="HNH nuclease" evidence="3">
    <location>
        <begin position="407"/>
        <end position="459"/>
    </location>
</feature>
<evidence type="ECO:0000313" key="5">
    <source>
        <dbReference type="Proteomes" id="UP001144396"/>
    </source>
</evidence>
<comment type="caution">
    <text evidence="4">The sequence shown here is derived from an EMBL/GenBank/DDBJ whole genome shotgun (WGS) entry which is preliminary data.</text>
</comment>
<accession>A0A9W6D1Z5</accession>
<reference evidence="4" key="1">
    <citation type="submission" date="2022-12" db="EMBL/GenBank/DDBJ databases">
        <title>Reference genome sequencing for broad-spectrum identification of bacterial and archaeal isolates by mass spectrometry.</title>
        <authorList>
            <person name="Sekiguchi Y."/>
            <person name="Tourlousse D.M."/>
        </authorList>
    </citation>
    <scope>NUCLEOTIDE SEQUENCE</scope>
    <source>
        <strain evidence="4">14</strain>
    </source>
</reference>
<dbReference type="Pfam" id="PF02720">
    <property type="entry name" value="DUF222"/>
    <property type="match status" value="1"/>
</dbReference>
<dbReference type="AlphaFoldDB" id="A0A9W6D1Z5"/>
<dbReference type="InterPro" id="IPR003870">
    <property type="entry name" value="DUF222"/>
</dbReference>
<keyword evidence="5" id="KW-1185">Reference proteome</keyword>
<evidence type="ECO:0000259" key="3">
    <source>
        <dbReference type="SMART" id="SM00507"/>
    </source>
</evidence>
<dbReference type="CDD" id="cd00085">
    <property type="entry name" value="HNHc"/>
    <property type="match status" value="1"/>
</dbReference>
<evidence type="ECO:0000256" key="1">
    <source>
        <dbReference type="SAM" id="Coils"/>
    </source>
</evidence>
<protein>
    <recommendedName>
        <fullName evidence="3">HNH nuclease domain-containing protein</fullName>
    </recommendedName>
</protein>
<gene>
    <name evidence="4" type="ORF">ARHIZOSPH14_23300</name>
</gene>
<keyword evidence="1" id="KW-0175">Coiled coil</keyword>
<dbReference type="RefSeq" id="WP_281885156.1">
    <property type="nucleotide sequence ID" value="NZ_BSDP01000001.1"/>
</dbReference>
<dbReference type="Gene3D" id="1.10.30.50">
    <property type="match status" value="1"/>
</dbReference>
<dbReference type="InterPro" id="IPR003615">
    <property type="entry name" value="HNH_nuc"/>
</dbReference>
<organism evidence="4 5">
    <name type="scientific">Agromyces rhizosphaerae</name>
    <dbReference type="NCBI Taxonomy" id="88374"/>
    <lineage>
        <taxon>Bacteria</taxon>
        <taxon>Bacillati</taxon>
        <taxon>Actinomycetota</taxon>
        <taxon>Actinomycetes</taxon>
        <taxon>Micrococcales</taxon>
        <taxon>Microbacteriaceae</taxon>
        <taxon>Agromyces</taxon>
    </lineage>
</organism>
<feature type="coiled-coil region" evidence="1">
    <location>
        <begin position="67"/>
        <end position="105"/>
    </location>
</feature>
<dbReference type="EMBL" id="BSDP01000001">
    <property type="protein sequence ID" value="GLI28088.1"/>
    <property type="molecule type" value="Genomic_DNA"/>
</dbReference>
<evidence type="ECO:0000256" key="2">
    <source>
        <dbReference type="SAM" id="MobiDB-lite"/>
    </source>
</evidence>
<sequence length="510" mass="54807">MEEAGRAAVPAFDALPPRLPAPDEIDIEWQLLDDVIDEWRRGEATDAAGLPADARREALLDLHVTEIAALTAQLERVSARRASLIADAHRESAAIEEERAAVREREGLRVDPPRRRAELVRRSLTAEIACATRATEATVARWIGEAEALADGLGATLAAALEGRISYLHARTIADEAGSLPAAHRADFEAEALRVAATTTPGRFRRRARILRERMHPDSIEARAADASAGRHVRVEPDRDGMAWLTAHLPAATAARIDARLTDTAGHLRALDGEERTVAQLRVDVLADLLLAAGQGIAGEAASQPGAEGPAHNGATSARDESAPARATSGAPSARRGIRPQVSVTVPARRLLGHGDEPAMLDGYGPIPIDDALELAGAAGSLRRLLTDPDSGAVISVGRDRYTVPPDLRAWLRVRDGTCRFPGCDRRADASEIDHTLDWAAGGATAHDNLAHLCARHHHLKHEAGWRVVQRGGGVLDWRSPLGREYTTEPIEALSVARQREPEPEPDPPF</sequence>
<dbReference type="Proteomes" id="UP001144396">
    <property type="component" value="Unassembled WGS sequence"/>
</dbReference>
<evidence type="ECO:0000313" key="4">
    <source>
        <dbReference type="EMBL" id="GLI28088.1"/>
    </source>
</evidence>